<dbReference type="Proteomes" id="UP000609651">
    <property type="component" value="Unassembled WGS sequence"/>
</dbReference>
<evidence type="ECO:0000256" key="8">
    <source>
        <dbReference type="SAM" id="MobiDB-lite"/>
    </source>
</evidence>
<protein>
    <recommendedName>
        <fullName evidence="7">4-hydroxy-3-methylbut-2-en-1-yl diphosphate synthase (flavodoxin)</fullName>
        <ecNumber evidence="7">1.17.7.3</ecNumber>
    </recommendedName>
    <alternativeName>
        <fullName evidence="7">1-hydroxy-2-methyl-2-(E)-butenyl 4-diphosphate synthase</fullName>
    </alternativeName>
</protein>
<dbReference type="Pfam" id="PF26540">
    <property type="entry name" value="GcpE_C"/>
    <property type="match status" value="1"/>
</dbReference>
<dbReference type="InterPro" id="IPR058578">
    <property type="entry name" value="IspG_TIM"/>
</dbReference>
<evidence type="ECO:0000256" key="3">
    <source>
        <dbReference type="ARBA" id="ARBA00023002"/>
    </source>
</evidence>
<organism evidence="11 12">
    <name type="scientific">Alienimonas chondri</name>
    <dbReference type="NCBI Taxonomy" id="2681879"/>
    <lineage>
        <taxon>Bacteria</taxon>
        <taxon>Pseudomonadati</taxon>
        <taxon>Planctomycetota</taxon>
        <taxon>Planctomycetia</taxon>
        <taxon>Planctomycetales</taxon>
        <taxon>Planctomycetaceae</taxon>
        <taxon>Alienimonas</taxon>
    </lineage>
</organism>
<dbReference type="InterPro" id="IPR011005">
    <property type="entry name" value="Dihydropteroate_synth-like_sf"/>
</dbReference>
<dbReference type="NCBIfam" id="TIGR00612">
    <property type="entry name" value="ispG_gcpE"/>
    <property type="match status" value="1"/>
</dbReference>
<keyword evidence="6 7" id="KW-0414">Isoprene biosynthesis</keyword>
<proteinExistence type="inferred from homology"/>
<evidence type="ECO:0000313" key="11">
    <source>
        <dbReference type="EMBL" id="NNJ27478.1"/>
    </source>
</evidence>
<dbReference type="PANTHER" id="PTHR30454:SF0">
    <property type="entry name" value="4-HYDROXY-3-METHYLBUT-2-EN-1-YL DIPHOSPHATE SYNTHASE (FERREDOXIN), CHLOROPLASTIC"/>
    <property type="match status" value="1"/>
</dbReference>
<keyword evidence="2 7" id="KW-0479">Metal-binding</keyword>
<feature type="binding site" evidence="7">
    <location>
        <position position="313"/>
    </location>
    <ligand>
        <name>[4Fe-4S] cluster</name>
        <dbReference type="ChEBI" id="CHEBI:49883"/>
    </ligand>
</feature>
<feature type="region of interest" description="Disordered" evidence="8">
    <location>
        <begin position="1"/>
        <end position="21"/>
    </location>
</feature>
<dbReference type="Gene3D" id="3.30.413.10">
    <property type="entry name" value="Sulfite Reductase Hemoprotein, domain 1"/>
    <property type="match status" value="1"/>
</dbReference>
<dbReference type="InterPro" id="IPR016425">
    <property type="entry name" value="IspG_bac"/>
</dbReference>
<comment type="similarity">
    <text evidence="7">Belongs to the IspG family.</text>
</comment>
<feature type="binding site" evidence="7">
    <location>
        <position position="357"/>
    </location>
    <ligand>
        <name>[4Fe-4S] cluster</name>
        <dbReference type="ChEBI" id="CHEBI:49883"/>
    </ligand>
</feature>
<evidence type="ECO:0000256" key="6">
    <source>
        <dbReference type="ARBA" id="ARBA00023229"/>
    </source>
</evidence>
<feature type="domain" description="IspG C-terminal" evidence="10">
    <location>
        <begin position="309"/>
        <end position="398"/>
    </location>
</feature>
<dbReference type="InterPro" id="IPR058579">
    <property type="entry name" value="IspG_C"/>
</dbReference>
<dbReference type="PIRSF" id="PIRSF004640">
    <property type="entry name" value="IspG"/>
    <property type="match status" value="1"/>
</dbReference>
<feature type="binding site" evidence="7">
    <location>
        <position position="316"/>
    </location>
    <ligand>
        <name>[4Fe-4S] cluster</name>
        <dbReference type="ChEBI" id="CHEBI:49883"/>
    </ligand>
</feature>
<dbReference type="EC" id="1.17.7.3" evidence="7"/>
<dbReference type="PANTHER" id="PTHR30454">
    <property type="entry name" value="4-HYDROXY-3-METHYLBUT-2-EN-1-YL DIPHOSPHATE SYNTHASE"/>
    <property type="match status" value="1"/>
</dbReference>
<keyword evidence="1 7" id="KW-0004">4Fe-4S</keyword>
<dbReference type="Pfam" id="PF04551">
    <property type="entry name" value="GcpE"/>
    <property type="match status" value="1"/>
</dbReference>
<comment type="pathway">
    <text evidence="7">Isoprenoid biosynthesis; isopentenyl diphosphate biosynthesis via DXP pathway; isopentenyl diphosphate from 1-deoxy-D-xylulose 5-phosphate: step 5/6.</text>
</comment>
<dbReference type="HAMAP" id="MF_00159">
    <property type="entry name" value="IspG"/>
    <property type="match status" value="1"/>
</dbReference>
<name>A0ABX1VH70_9PLAN</name>
<comment type="function">
    <text evidence="7">Converts 2C-methyl-D-erythritol 2,4-cyclodiphosphate (ME-2,4cPP) into 1-hydroxy-2-methyl-2-(E)-butenyl 4-diphosphate.</text>
</comment>
<dbReference type="InterPro" id="IPR004588">
    <property type="entry name" value="IspG_bac-typ"/>
</dbReference>
<dbReference type="GO" id="GO:0141197">
    <property type="term" value="F:4-hydroxy-3-methylbut-2-enyl-diphosphate synthase activity (flavodoxin)"/>
    <property type="evidence" value="ECO:0007669"/>
    <property type="project" value="UniProtKB-EC"/>
</dbReference>
<comment type="cofactor">
    <cofactor evidence="7">
        <name>[4Fe-4S] cluster</name>
        <dbReference type="ChEBI" id="CHEBI:49883"/>
    </cofactor>
    <text evidence="7">Binds 1 [4Fe-4S] cluster.</text>
</comment>
<keyword evidence="3 7" id="KW-0560">Oxidoreductase</keyword>
<comment type="catalytic activity">
    <reaction evidence="7">
        <text>(2E)-4-hydroxy-3-methylbut-2-enyl diphosphate + oxidized [flavodoxin] + H2O + 2 H(+) = 2-C-methyl-D-erythritol 2,4-cyclic diphosphate + reduced [flavodoxin]</text>
        <dbReference type="Rhea" id="RHEA:43604"/>
        <dbReference type="Rhea" id="RHEA-COMP:10622"/>
        <dbReference type="Rhea" id="RHEA-COMP:10623"/>
        <dbReference type="ChEBI" id="CHEBI:15377"/>
        <dbReference type="ChEBI" id="CHEBI:15378"/>
        <dbReference type="ChEBI" id="CHEBI:57618"/>
        <dbReference type="ChEBI" id="CHEBI:58210"/>
        <dbReference type="ChEBI" id="CHEBI:58483"/>
        <dbReference type="ChEBI" id="CHEBI:128753"/>
        <dbReference type="EC" id="1.17.7.3"/>
    </reaction>
</comment>
<evidence type="ECO:0000259" key="9">
    <source>
        <dbReference type="Pfam" id="PF04551"/>
    </source>
</evidence>
<keyword evidence="4 7" id="KW-0408">Iron</keyword>
<comment type="caution">
    <text evidence="11">The sequence shown here is derived from an EMBL/GenBank/DDBJ whole genome shotgun (WGS) entry which is preliminary data.</text>
</comment>
<evidence type="ECO:0000256" key="5">
    <source>
        <dbReference type="ARBA" id="ARBA00023014"/>
    </source>
</evidence>
<keyword evidence="12" id="KW-1185">Reference proteome</keyword>
<accession>A0ABX1VH70</accession>
<evidence type="ECO:0000259" key="10">
    <source>
        <dbReference type="Pfam" id="PF26540"/>
    </source>
</evidence>
<evidence type="ECO:0000256" key="4">
    <source>
        <dbReference type="ARBA" id="ARBA00023004"/>
    </source>
</evidence>
<evidence type="ECO:0000256" key="1">
    <source>
        <dbReference type="ARBA" id="ARBA00022485"/>
    </source>
</evidence>
<sequence>MSLPVLPSAHTPDDGAQVGDELKQLPRNPTRAVRVGSVTVGDGNPIAVQSMTATKTPDVDATFAQVRQLQEAGADIIRVAVDSKKDAEGLRALSDRLNENGTPANLSVDLQENYRLAEVVAPFVAKLRYNPGHLYHHEREKPWQEKVKYLAGIAEEHDCAMRVGVNCGSVDPAKAEKYEQGDDLSPMLESALDHCAFLDSIGFERFVVSLKDSDPAAVIEVNRRFATERPDVPLHLGVTEAGMPPEGVIKTRIAFEQLISRGIGDTIRVSLTVPNDRKYEEIDAGRGILDDIKHGRVRSVVAFDSNGLNIISCPSCSRVENEAFVDLAAAVKEMTGYAKQHAVTIAVMGCRVNGPGETDDADLGLWCAPNFVNLKKGTEHLGRYPYDEILPKLKAELDAVIASKTAV</sequence>
<dbReference type="EMBL" id="WTPX01000158">
    <property type="protein sequence ID" value="NNJ27478.1"/>
    <property type="molecule type" value="Genomic_DNA"/>
</dbReference>
<keyword evidence="5 7" id="KW-0411">Iron-sulfur</keyword>
<gene>
    <name evidence="7 11" type="primary">ispG</name>
    <name evidence="11" type="ORF">LzC2_35830</name>
</gene>
<evidence type="ECO:0000313" key="12">
    <source>
        <dbReference type="Proteomes" id="UP000609651"/>
    </source>
</evidence>
<feature type="binding site" evidence="7">
    <location>
        <position position="350"/>
    </location>
    <ligand>
        <name>[4Fe-4S] cluster</name>
        <dbReference type="ChEBI" id="CHEBI:49883"/>
    </ligand>
</feature>
<dbReference type="InterPro" id="IPR045854">
    <property type="entry name" value="NO2/SO3_Rdtase_4Fe4S_sf"/>
</dbReference>
<dbReference type="Gene3D" id="3.20.20.20">
    <property type="entry name" value="Dihydropteroate synthase-like"/>
    <property type="match status" value="1"/>
</dbReference>
<reference evidence="11 12" key="1">
    <citation type="journal article" date="2020" name="Syst. Appl. Microbiol.">
        <title>Alienimonas chondri sp. nov., a novel planctomycete isolated from the biofilm of the red alga Chondrus crispus.</title>
        <authorList>
            <person name="Vitorino I."/>
            <person name="Albuquerque L."/>
            <person name="Wiegand S."/>
            <person name="Kallscheuer N."/>
            <person name="da Costa M.S."/>
            <person name="Lobo-da-Cunha A."/>
            <person name="Jogler C."/>
            <person name="Lage O.M."/>
        </authorList>
    </citation>
    <scope>NUCLEOTIDE SEQUENCE [LARGE SCALE GENOMIC DNA]</scope>
    <source>
        <strain evidence="11 12">LzC2</strain>
    </source>
</reference>
<feature type="domain" description="IspG TIM-barrel" evidence="9">
    <location>
        <begin position="30"/>
        <end position="283"/>
    </location>
</feature>
<evidence type="ECO:0000256" key="7">
    <source>
        <dbReference type="HAMAP-Rule" id="MF_00159"/>
    </source>
</evidence>
<evidence type="ECO:0000256" key="2">
    <source>
        <dbReference type="ARBA" id="ARBA00022723"/>
    </source>
</evidence>